<keyword evidence="1" id="KW-1133">Transmembrane helix</keyword>
<feature type="transmembrane region" description="Helical" evidence="1">
    <location>
        <begin position="47"/>
        <end position="66"/>
    </location>
</feature>
<keyword evidence="1" id="KW-0812">Transmembrane</keyword>
<proteinExistence type="predicted"/>
<dbReference type="Proteomes" id="UP001521931">
    <property type="component" value="Unassembled WGS sequence"/>
</dbReference>
<name>A0ABS9Q3F5_9MICO</name>
<keyword evidence="1" id="KW-0472">Membrane</keyword>
<gene>
    <name evidence="2" type="ORF">MHL29_11025</name>
</gene>
<evidence type="ECO:0000313" key="2">
    <source>
        <dbReference type="EMBL" id="MCG7322409.1"/>
    </source>
</evidence>
<feature type="transmembrane region" description="Helical" evidence="1">
    <location>
        <begin position="337"/>
        <end position="359"/>
    </location>
</feature>
<organism evidence="2 3">
    <name type="scientific">Arsenicicoccus bolidensis</name>
    <dbReference type="NCBI Taxonomy" id="229480"/>
    <lineage>
        <taxon>Bacteria</taxon>
        <taxon>Bacillati</taxon>
        <taxon>Actinomycetota</taxon>
        <taxon>Actinomycetes</taxon>
        <taxon>Micrococcales</taxon>
        <taxon>Intrasporangiaceae</taxon>
        <taxon>Arsenicicoccus</taxon>
    </lineage>
</organism>
<feature type="transmembrane region" description="Helical" evidence="1">
    <location>
        <begin position="127"/>
        <end position="148"/>
    </location>
</feature>
<feature type="transmembrane region" description="Helical" evidence="1">
    <location>
        <begin position="273"/>
        <end position="295"/>
    </location>
</feature>
<protein>
    <recommendedName>
        <fullName evidence="4">NnrS family protein</fullName>
    </recommendedName>
</protein>
<accession>A0ABS9Q3F5</accession>
<evidence type="ECO:0000313" key="3">
    <source>
        <dbReference type="Proteomes" id="UP001521931"/>
    </source>
</evidence>
<dbReference type="RefSeq" id="WP_239264650.1">
    <property type="nucleotide sequence ID" value="NZ_JAKRCV010000034.1"/>
</dbReference>
<feature type="transmembrane region" description="Helical" evidence="1">
    <location>
        <begin position="101"/>
        <end position="120"/>
    </location>
</feature>
<reference evidence="2 3" key="1">
    <citation type="submission" date="2022-02" db="EMBL/GenBank/DDBJ databases">
        <title>Uncovering new skin microbiome diversity through culturing and metagenomics.</title>
        <authorList>
            <person name="Conlan S."/>
            <person name="Deming C."/>
            <person name="Nisc Comparative Sequencing Program N."/>
            <person name="Segre J.A."/>
        </authorList>
    </citation>
    <scope>NUCLEOTIDE SEQUENCE [LARGE SCALE GENOMIC DNA]</scope>
    <source>
        <strain evidence="2 3">ACRQZ</strain>
    </source>
</reference>
<feature type="transmembrane region" description="Helical" evidence="1">
    <location>
        <begin position="307"/>
        <end position="325"/>
    </location>
</feature>
<evidence type="ECO:0008006" key="4">
    <source>
        <dbReference type="Google" id="ProtNLM"/>
    </source>
</evidence>
<feature type="transmembrane region" description="Helical" evidence="1">
    <location>
        <begin position="78"/>
        <end position="95"/>
    </location>
</feature>
<feature type="transmembrane region" description="Helical" evidence="1">
    <location>
        <begin position="240"/>
        <end position="261"/>
    </location>
</feature>
<sequence>MINPQEAAALRVPRLPLLLPAGLALLAGLDAALILLRVPAPVGSERLPSVHGHLMVLGFVGTVIALERAVALRRTWGLAAPVLLGLGALALLTPVPRDVGTALLLAGTLALSAVYVPLHARSHDPSVAVQALGAVLAAGAAMLLLAGAPVSLSLTWLVGFVVLTIAGERLELARLAMLQPRVPAQLVTISLLYAVSAATALLAPGPGHRLVGVTVLALGVWLVRHDVARRTVRGSGLPRYVAVCLLAGYAWLAVTGALWVVHGAITDGPAYDAVVHAAFLGFTMSMIMAHAPVILPAVLRRPLPYNPLLYVGAGLLHLTLLVRVIGGDLLGHQALRVGGGVGNVAAVLLFLAGAVALVVTAPRRTSS</sequence>
<comment type="caution">
    <text evidence="2">The sequence shown here is derived from an EMBL/GenBank/DDBJ whole genome shotgun (WGS) entry which is preliminary data.</text>
</comment>
<evidence type="ECO:0000256" key="1">
    <source>
        <dbReference type="SAM" id="Phobius"/>
    </source>
</evidence>
<feature type="transmembrane region" description="Helical" evidence="1">
    <location>
        <begin position="209"/>
        <end position="228"/>
    </location>
</feature>
<keyword evidence="3" id="KW-1185">Reference proteome</keyword>
<dbReference type="EMBL" id="JAKRCV010000034">
    <property type="protein sequence ID" value="MCG7322409.1"/>
    <property type="molecule type" value="Genomic_DNA"/>
</dbReference>